<organism evidence="1 2">
    <name type="scientific">Teladorsagia circumcincta</name>
    <name type="common">Brown stomach worm</name>
    <name type="synonym">Ostertagia circumcincta</name>
    <dbReference type="NCBI Taxonomy" id="45464"/>
    <lineage>
        <taxon>Eukaryota</taxon>
        <taxon>Metazoa</taxon>
        <taxon>Ecdysozoa</taxon>
        <taxon>Nematoda</taxon>
        <taxon>Chromadorea</taxon>
        <taxon>Rhabditida</taxon>
        <taxon>Rhabditina</taxon>
        <taxon>Rhabditomorpha</taxon>
        <taxon>Strongyloidea</taxon>
        <taxon>Trichostrongylidae</taxon>
        <taxon>Teladorsagia</taxon>
    </lineage>
</organism>
<dbReference type="EMBL" id="KZ376558">
    <property type="protein sequence ID" value="PIO56448.1"/>
    <property type="molecule type" value="Genomic_DNA"/>
</dbReference>
<name>A0A2G9TEZ2_TELCI</name>
<evidence type="ECO:0000313" key="1">
    <source>
        <dbReference type="EMBL" id="PIO56448.1"/>
    </source>
</evidence>
<proteinExistence type="predicted"/>
<keyword evidence="2" id="KW-1185">Reference proteome</keyword>
<sequence length="61" mass="7257">MSRYGFVVPLVIYCHNKKYKTELERLKMKVLAENRPGPSDEKDRETKKSHHVDVYSDMFVI</sequence>
<dbReference type="Proteomes" id="UP000230423">
    <property type="component" value="Unassembled WGS sequence"/>
</dbReference>
<protein>
    <submittedName>
        <fullName evidence="1">Uncharacterized protein</fullName>
    </submittedName>
</protein>
<reference evidence="1 2" key="1">
    <citation type="submission" date="2015-09" db="EMBL/GenBank/DDBJ databases">
        <title>Draft genome of the parasitic nematode Teladorsagia circumcincta isolate WARC Sus (inbred).</title>
        <authorList>
            <person name="Mitreva M."/>
        </authorList>
    </citation>
    <scope>NUCLEOTIDE SEQUENCE [LARGE SCALE GENOMIC DNA]</scope>
    <source>
        <strain evidence="1 2">S</strain>
    </source>
</reference>
<dbReference type="AlphaFoldDB" id="A0A2G9TEZ2"/>
<accession>A0A2G9TEZ2</accession>
<gene>
    <name evidence="1" type="ORF">TELCIR_22153</name>
</gene>
<evidence type="ECO:0000313" key="2">
    <source>
        <dbReference type="Proteomes" id="UP000230423"/>
    </source>
</evidence>